<gene>
    <name evidence="1" type="ORF">GCM10025876_14220</name>
</gene>
<proteinExistence type="predicted"/>
<name>A0ABQ6IDN4_9MICO</name>
<protein>
    <recommendedName>
        <fullName evidence="3">FCD domain protein</fullName>
    </recommendedName>
</protein>
<evidence type="ECO:0000313" key="1">
    <source>
        <dbReference type="EMBL" id="GMA35218.1"/>
    </source>
</evidence>
<accession>A0ABQ6IDN4</accession>
<evidence type="ECO:0000313" key="2">
    <source>
        <dbReference type="Proteomes" id="UP001157125"/>
    </source>
</evidence>
<dbReference type="EMBL" id="BSUN01000001">
    <property type="protein sequence ID" value="GMA35218.1"/>
    <property type="molecule type" value="Genomic_DNA"/>
</dbReference>
<sequence>MEEHDALIDLIAAGTDADAVESATRAHILGTLEAVIDHEAGQTAP</sequence>
<organism evidence="1 2">
    <name type="scientific">Demequina litorisediminis</name>
    <dbReference type="NCBI Taxonomy" id="1849022"/>
    <lineage>
        <taxon>Bacteria</taxon>
        <taxon>Bacillati</taxon>
        <taxon>Actinomycetota</taxon>
        <taxon>Actinomycetes</taxon>
        <taxon>Micrococcales</taxon>
        <taxon>Demequinaceae</taxon>
        <taxon>Demequina</taxon>
    </lineage>
</organism>
<keyword evidence="2" id="KW-1185">Reference proteome</keyword>
<reference evidence="2" key="1">
    <citation type="journal article" date="2019" name="Int. J. Syst. Evol. Microbiol.">
        <title>The Global Catalogue of Microorganisms (GCM) 10K type strain sequencing project: providing services to taxonomists for standard genome sequencing and annotation.</title>
        <authorList>
            <consortium name="The Broad Institute Genomics Platform"/>
            <consortium name="The Broad Institute Genome Sequencing Center for Infectious Disease"/>
            <person name="Wu L."/>
            <person name="Ma J."/>
        </authorList>
    </citation>
    <scope>NUCLEOTIDE SEQUENCE [LARGE SCALE GENOMIC DNA]</scope>
    <source>
        <strain evidence="2">NBRC 112299</strain>
    </source>
</reference>
<dbReference type="Proteomes" id="UP001157125">
    <property type="component" value="Unassembled WGS sequence"/>
</dbReference>
<dbReference type="RefSeq" id="WP_284327834.1">
    <property type="nucleotide sequence ID" value="NZ_BSUN01000001.1"/>
</dbReference>
<comment type="caution">
    <text evidence="1">The sequence shown here is derived from an EMBL/GenBank/DDBJ whole genome shotgun (WGS) entry which is preliminary data.</text>
</comment>
<evidence type="ECO:0008006" key="3">
    <source>
        <dbReference type="Google" id="ProtNLM"/>
    </source>
</evidence>